<protein>
    <submittedName>
        <fullName evidence="1">Uncharacterized protein</fullName>
    </submittedName>
</protein>
<dbReference type="AlphaFoldDB" id="A0A0B7JYT9"/>
<sequence length="131" mass="14241">RDSSSVAGCTITKKYIQDLSSCDSVVPCAFIPLQPIEFMSFWANQQGRRSLYSGRRVAGYDADVAERCAFTAAWFPPRRLMDHATLFSPLVFPCEQLPRGIGGVIATVSLHYLNSVNVALITSPAVVSAAN</sequence>
<reference evidence="1" key="1">
    <citation type="submission" date="2015-01" db="EMBL/GenBank/DDBJ databases">
        <authorList>
            <person name="Durling Mikael"/>
        </authorList>
    </citation>
    <scope>NUCLEOTIDE SEQUENCE</scope>
</reference>
<accession>A0A0B7JYT9</accession>
<gene>
    <name evidence="1" type="ORF">BN869_000003830_1</name>
</gene>
<name>A0A0B7JYT9_BIOOC</name>
<dbReference type="EMBL" id="CDPU01000008">
    <property type="protein sequence ID" value="CEO47775.1"/>
    <property type="molecule type" value="Genomic_DNA"/>
</dbReference>
<organism evidence="1">
    <name type="scientific">Bionectria ochroleuca</name>
    <name type="common">Gliocladium roseum</name>
    <dbReference type="NCBI Taxonomy" id="29856"/>
    <lineage>
        <taxon>Eukaryota</taxon>
        <taxon>Fungi</taxon>
        <taxon>Dikarya</taxon>
        <taxon>Ascomycota</taxon>
        <taxon>Pezizomycotina</taxon>
        <taxon>Sordariomycetes</taxon>
        <taxon>Hypocreomycetidae</taxon>
        <taxon>Hypocreales</taxon>
        <taxon>Bionectriaceae</taxon>
        <taxon>Clonostachys</taxon>
    </lineage>
</organism>
<feature type="non-terminal residue" evidence="1">
    <location>
        <position position="1"/>
    </location>
</feature>
<proteinExistence type="predicted"/>
<evidence type="ECO:0000313" key="1">
    <source>
        <dbReference type="EMBL" id="CEO47775.1"/>
    </source>
</evidence>